<comment type="caution">
    <text evidence="2">The sequence shown here is derived from an EMBL/GenBank/DDBJ whole genome shotgun (WGS) entry which is preliminary data.</text>
</comment>
<organism evidence="2 3">
    <name type="scientific">Eleginops maclovinus</name>
    <name type="common">Patagonian blennie</name>
    <name type="synonym">Eleginus maclovinus</name>
    <dbReference type="NCBI Taxonomy" id="56733"/>
    <lineage>
        <taxon>Eukaryota</taxon>
        <taxon>Metazoa</taxon>
        <taxon>Chordata</taxon>
        <taxon>Craniata</taxon>
        <taxon>Vertebrata</taxon>
        <taxon>Euteleostomi</taxon>
        <taxon>Actinopterygii</taxon>
        <taxon>Neopterygii</taxon>
        <taxon>Teleostei</taxon>
        <taxon>Neoteleostei</taxon>
        <taxon>Acanthomorphata</taxon>
        <taxon>Eupercaria</taxon>
        <taxon>Perciformes</taxon>
        <taxon>Notothenioidei</taxon>
        <taxon>Eleginopidae</taxon>
        <taxon>Eleginops</taxon>
    </lineage>
</organism>
<proteinExistence type="predicted"/>
<reference evidence="2 3" key="2">
    <citation type="journal article" date="2023" name="Mol. Biol. Evol.">
        <title>Genomics of Secondarily Temperate Adaptation in the Only Non-Antarctic Icefish.</title>
        <authorList>
            <person name="Rivera-Colon A.G."/>
            <person name="Rayamajhi N."/>
            <person name="Minhas B.F."/>
            <person name="Madrigal G."/>
            <person name="Bilyk K.T."/>
            <person name="Yoon V."/>
            <person name="Hune M."/>
            <person name="Gregory S."/>
            <person name="Cheng C.H.C."/>
            <person name="Catchen J.M."/>
        </authorList>
    </citation>
    <scope>NUCLEOTIDE SEQUENCE [LARGE SCALE GENOMIC DNA]</scope>
    <source>
        <strain evidence="2">JMC-PN-2008</strain>
    </source>
</reference>
<accession>A0AAN7WZZ8</accession>
<evidence type="ECO:0000313" key="2">
    <source>
        <dbReference type="EMBL" id="KAK5854088.1"/>
    </source>
</evidence>
<reference evidence="2 3" key="1">
    <citation type="journal article" date="2023" name="Genes (Basel)">
        <title>Chromosome-Level Genome Assembly and Circadian Gene Repertoire of the Patagonia Blennie Eleginops maclovinus-The Closest Ancestral Proxy of Antarctic Cryonotothenioids.</title>
        <authorList>
            <person name="Cheng C.C."/>
            <person name="Rivera-Colon A.G."/>
            <person name="Minhas B.F."/>
            <person name="Wilson L."/>
            <person name="Rayamajhi N."/>
            <person name="Vargas-Chacoff L."/>
            <person name="Catchen J.M."/>
        </authorList>
    </citation>
    <scope>NUCLEOTIDE SEQUENCE [LARGE SCALE GENOMIC DNA]</scope>
    <source>
        <strain evidence="2">JMC-PN-2008</strain>
    </source>
</reference>
<sequence length="112" mass="13096">MTPMLRAADQIRDTVRQMSALVLCSRHECCWHTHQRKGRTAKGENRVGTEEAWCEKGLEGEETREEEDKRKERKGVCPRKSDVTRRRLHQPDEIYSVMFLSDSNQFGQSMTL</sequence>
<feature type="compositionally biased region" description="Basic and acidic residues" evidence="1">
    <location>
        <begin position="41"/>
        <end position="70"/>
    </location>
</feature>
<protein>
    <submittedName>
        <fullName evidence="2">Uncharacterized protein</fullName>
    </submittedName>
</protein>
<dbReference type="Proteomes" id="UP001346869">
    <property type="component" value="Unassembled WGS sequence"/>
</dbReference>
<evidence type="ECO:0000313" key="3">
    <source>
        <dbReference type="Proteomes" id="UP001346869"/>
    </source>
</evidence>
<name>A0AAN7WZZ8_ELEMC</name>
<dbReference type="AlphaFoldDB" id="A0AAN7WZZ8"/>
<gene>
    <name evidence="2" type="ORF">PBY51_015186</name>
</gene>
<evidence type="ECO:0000256" key="1">
    <source>
        <dbReference type="SAM" id="MobiDB-lite"/>
    </source>
</evidence>
<dbReference type="EMBL" id="JAUZQC010000019">
    <property type="protein sequence ID" value="KAK5854088.1"/>
    <property type="molecule type" value="Genomic_DNA"/>
</dbReference>
<feature type="region of interest" description="Disordered" evidence="1">
    <location>
        <begin position="35"/>
        <end position="85"/>
    </location>
</feature>
<keyword evidence="3" id="KW-1185">Reference proteome</keyword>